<accession>A0A9Q3K589</accession>
<evidence type="ECO:0000313" key="2">
    <source>
        <dbReference type="Proteomes" id="UP000765509"/>
    </source>
</evidence>
<evidence type="ECO:0000313" key="1">
    <source>
        <dbReference type="EMBL" id="MBW0573145.1"/>
    </source>
</evidence>
<gene>
    <name evidence="1" type="ORF">O181_112860</name>
</gene>
<comment type="caution">
    <text evidence="1">The sequence shown here is derived from an EMBL/GenBank/DDBJ whole genome shotgun (WGS) entry which is preliminary data.</text>
</comment>
<keyword evidence="2" id="KW-1185">Reference proteome</keyword>
<protein>
    <submittedName>
        <fullName evidence="1">Uncharacterized protein</fullName>
    </submittedName>
</protein>
<dbReference type="AlphaFoldDB" id="A0A9Q3K589"/>
<name>A0A9Q3K589_9BASI</name>
<dbReference type="Proteomes" id="UP000765509">
    <property type="component" value="Unassembled WGS sequence"/>
</dbReference>
<proteinExistence type="predicted"/>
<dbReference type="OrthoDB" id="2737287at2759"/>
<organism evidence="1 2">
    <name type="scientific">Austropuccinia psidii MF-1</name>
    <dbReference type="NCBI Taxonomy" id="1389203"/>
    <lineage>
        <taxon>Eukaryota</taxon>
        <taxon>Fungi</taxon>
        <taxon>Dikarya</taxon>
        <taxon>Basidiomycota</taxon>
        <taxon>Pucciniomycotina</taxon>
        <taxon>Pucciniomycetes</taxon>
        <taxon>Pucciniales</taxon>
        <taxon>Sphaerophragmiaceae</taxon>
        <taxon>Austropuccinia</taxon>
    </lineage>
</organism>
<sequence>MTVYNMSQKYKQIGTVTTQQKSSQSTKPTEHARRQLSCIITRCQQLTVAQVTSLMTSHNSTRNSQAHRHWTINEWAKVILTD</sequence>
<reference evidence="1" key="1">
    <citation type="submission" date="2021-03" db="EMBL/GenBank/DDBJ databases">
        <title>Draft genome sequence of rust myrtle Austropuccinia psidii MF-1, a brazilian biotype.</title>
        <authorList>
            <person name="Quecine M.C."/>
            <person name="Pachon D.M.R."/>
            <person name="Bonatelli M.L."/>
            <person name="Correr F.H."/>
            <person name="Franceschini L.M."/>
            <person name="Leite T.F."/>
            <person name="Margarido G.R.A."/>
            <person name="Almeida C.A."/>
            <person name="Ferrarezi J.A."/>
            <person name="Labate C.A."/>
        </authorList>
    </citation>
    <scope>NUCLEOTIDE SEQUENCE</scope>
    <source>
        <strain evidence="1">MF-1</strain>
    </source>
</reference>
<dbReference type="EMBL" id="AVOT02091478">
    <property type="protein sequence ID" value="MBW0573145.1"/>
    <property type="molecule type" value="Genomic_DNA"/>
</dbReference>